<dbReference type="InterPro" id="IPR001464">
    <property type="entry name" value="Annexin"/>
</dbReference>
<dbReference type="InterPro" id="IPR018502">
    <property type="entry name" value="Annexin_repeat"/>
</dbReference>
<dbReference type="EMBL" id="JBBXMP010000115">
    <property type="protein sequence ID" value="KAL0062081.1"/>
    <property type="molecule type" value="Genomic_DNA"/>
</dbReference>
<gene>
    <name evidence="4" type="ORF">AAF712_011081</name>
</gene>
<evidence type="ECO:0000256" key="3">
    <source>
        <dbReference type="ARBA" id="ARBA00023216"/>
    </source>
</evidence>
<reference evidence="4 5" key="1">
    <citation type="submission" date="2024-05" db="EMBL/GenBank/DDBJ databases">
        <title>A draft genome resource for the thread blight pathogen Marasmius tenuissimus strain MS-2.</title>
        <authorList>
            <person name="Yulfo-Soto G.E."/>
            <person name="Baruah I.K."/>
            <person name="Amoako-Attah I."/>
            <person name="Bukari Y."/>
            <person name="Meinhardt L.W."/>
            <person name="Bailey B.A."/>
            <person name="Cohen S.P."/>
        </authorList>
    </citation>
    <scope>NUCLEOTIDE SEQUENCE [LARGE SCALE GENOMIC DNA]</scope>
    <source>
        <strain evidence="4 5">MS-2</strain>
    </source>
</reference>
<dbReference type="Pfam" id="PF00191">
    <property type="entry name" value="Annexin"/>
    <property type="match status" value="1"/>
</dbReference>
<protein>
    <recommendedName>
        <fullName evidence="6">Annexin</fullName>
    </recommendedName>
</protein>
<organism evidence="4 5">
    <name type="scientific">Marasmius tenuissimus</name>
    <dbReference type="NCBI Taxonomy" id="585030"/>
    <lineage>
        <taxon>Eukaryota</taxon>
        <taxon>Fungi</taxon>
        <taxon>Dikarya</taxon>
        <taxon>Basidiomycota</taxon>
        <taxon>Agaricomycotina</taxon>
        <taxon>Agaricomycetes</taxon>
        <taxon>Agaricomycetidae</taxon>
        <taxon>Agaricales</taxon>
        <taxon>Marasmiineae</taxon>
        <taxon>Marasmiaceae</taxon>
        <taxon>Marasmius</taxon>
    </lineage>
</organism>
<evidence type="ECO:0000256" key="1">
    <source>
        <dbReference type="ARBA" id="ARBA00007831"/>
    </source>
</evidence>
<evidence type="ECO:0000313" key="4">
    <source>
        <dbReference type="EMBL" id="KAL0062081.1"/>
    </source>
</evidence>
<evidence type="ECO:0000256" key="2">
    <source>
        <dbReference type="ARBA" id="ARBA00022737"/>
    </source>
</evidence>
<dbReference type="SMART" id="SM00335">
    <property type="entry name" value="ANX"/>
    <property type="match status" value="1"/>
</dbReference>
<dbReference type="InterPro" id="IPR037104">
    <property type="entry name" value="Annexin_sf"/>
</dbReference>
<evidence type="ECO:0000313" key="5">
    <source>
        <dbReference type="Proteomes" id="UP001437256"/>
    </source>
</evidence>
<proteinExistence type="inferred from homology"/>
<dbReference type="Gene3D" id="1.10.220.10">
    <property type="entry name" value="Annexin"/>
    <property type="match status" value="1"/>
</dbReference>
<keyword evidence="5" id="KW-1185">Reference proteome</keyword>
<dbReference type="SUPFAM" id="SSF47874">
    <property type="entry name" value="Annexin"/>
    <property type="match status" value="1"/>
</dbReference>
<accession>A0ABR2ZKI1</accession>
<dbReference type="PRINTS" id="PR00196">
    <property type="entry name" value="ANNEXIN"/>
</dbReference>
<comment type="similarity">
    <text evidence="1">Belongs to the annexin family.</text>
</comment>
<dbReference type="PANTHER" id="PTHR10502">
    <property type="entry name" value="ANNEXIN"/>
    <property type="match status" value="1"/>
</dbReference>
<dbReference type="Proteomes" id="UP001437256">
    <property type="component" value="Unassembled WGS sequence"/>
</dbReference>
<dbReference type="PANTHER" id="PTHR10502:SF102">
    <property type="entry name" value="ANNEXIN B11"/>
    <property type="match status" value="1"/>
</dbReference>
<name>A0ABR2ZKI1_9AGAR</name>
<dbReference type="PROSITE" id="PS51897">
    <property type="entry name" value="ANNEXIN_2"/>
    <property type="match status" value="1"/>
</dbReference>
<sequence>MRDVLLYYVNGASHKHINEGYGVWRDAKLLEATMKGFGTRDSDLLRRIVRLRWDKPRFQAVKNAYHKKYKKSLESRVAGETSGDFKKILLALLSS</sequence>
<evidence type="ECO:0008006" key="6">
    <source>
        <dbReference type="Google" id="ProtNLM"/>
    </source>
</evidence>
<keyword evidence="2" id="KW-0677">Repeat</keyword>
<keyword evidence="3" id="KW-0041">Annexin</keyword>
<comment type="caution">
    <text evidence="4">The sequence shown here is derived from an EMBL/GenBank/DDBJ whole genome shotgun (WGS) entry which is preliminary data.</text>
</comment>